<sequence>MTQTVEVKLCVSSVISLECPTRNSSSLLEKGLDLMNRYNISRYDLLGPLIALGAEPNEARKALGVRISGNIKRPIQTFYERYRGRLGEDTVVKILYELYRAAGGECLCPVGPIVPFGPDRYLVQRPSGIYLCESGNCREIAPEPIALYDHPQGCQLYNPALQIVGQPVAVVAGQLKALKIAEPDLVAQYLLPALCRDLRGVELKTFEFF</sequence>
<dbReference type="STRING" id="768679.TTX_0941"/>
<name>G4RPU8_THETK</name>
<dbReference type="PATRIC" id="fig|768679.9.peg.951"/>
<evidence type="ECO:0000313" key="2">
    <source>
        <dbReference type="Proteomes" id="UP000002654"/>
    </source>
</evidence>
<keyword evidence="2" id="KW-1185">Reference proteome</keyword>
<evidence type="ECO:0000313" key="1">
    <source>
        <dbReference type="EMBL" id="CCC81593.1"/>
    </source>
</evidence>
<accession>G4RPU8</accession>
<dbReference type="OrthoDB" id="26403at2157"/>
<dbReference type="HOGENOM" id="CLU_1381468_0_0_2"/>
<dbReference type="RefSeq" id="WP_014126849.1">
    <property type="nucleotide sequence ID" value="NC_016070.1"/>
</dbReference>
<proteinExistence type="predicted"/>
<dbReference type="KEGG" id="ttn:TTX_0941"/>
<dbReference type="PaxDb" id="768679-TTX_0941"/>
<dbReference type="eggNOG" id="arCOG05540">
    <property type="taxonomic scope" value="Archaea"/>
</dbReference>
<gene>
    <name evidence="1" type="ordered locus">TTX_0941</name>
</gene>
<dbReference type="Proteomes" id="UP000002654">
    <property type="component" value="Chromosome"/>
</dbReference>
<dbReference type="AlphaFoldDB" id="G4RPU8"/>
<dbReference type="EMBL" id="FN869859">
    <property type="protein sequence ID" value="CCC81593.1"/>
    <property type="molecule type" value="Genomic_DNA"/>
</dbReference>
<organism evidence="1 2">
    <name type="scientific">Thermoproteus tenax (strain ATCC 35583 / DSM 2078 / JCM 9277 / NBRC 100435 / Kra 1)</name>
    <dbReference type="NCBI Taxonomy" id="768679"/>
    <lineage>
        <taxon>Archaea</taxon>
        <taxon>Thermoproteota</taxon>
        <taxon>Thermoprotei</taxon>
        <taxon>Thermoproteales</taxon>
        <taxon>Thermoproteaceae</taxon>
        <taxon>Thermoproteus</taxon>
    </lineage>
</organism>
<reference evidence="1 2" key="1">
    <citation type="journal article" date="2011" name="PLoS ONE">
        <title>The complete genome sequence of Thermoproteus tenax: a physiologically versatile member of the Crenarchaeota.</title>
        <authorList>
            <person name="Siebers B."/>
            <person name="Zaparty M."/>
            <person name="Raddatz G."/>
            <person name="Tjaden B."/>
            <person name="Albers S.V."/>
            <person name="Bell S.D."/>
            <person name="Blombach F."/>
            <person name="Kletzin A."/>
            <person name="Kyrpides N."/>
            <person name="Lanz C."/>
            <person name="Plagens A."/>
            <person name="Rampp M."/>
            <person name="Rosinus A."/>
            <person name="von Jan M."/>
            <person name="Makarova K.S."/>
            <person name="Klenk H.P."/>
            <person name="Schuster S.C."/>
            <person name="Hensel R."/>
        </authorList>
    </citation>
    <scope>NUCLEOTIDE SEQUENCE [LARGE SCALE GENOMIC DNA]</scope>
    <source>
        <strain evidence="2">ATCC 35583 / DSM 2078 / JCM 9277 / NBRC 100435 / Kra 1</strain>
    </source>
</reference>
<dbReference type="GeneID" id="11261834"/>
<protein>
    <submittedName>
        <fullName evidence="1">Uncharacterized protein</fullName>
    </submittedName>
</protein>